<evidence type="ECO:0000259" key="2">
    <source>
        <dbReference type="Pfam" id="PF13581"/>
    </source>
</evidence>
<keyword evidence="3" id="KW-0547">Nucleotide-binding</keyword>
<dbReference type="InterPro" id="IPR036890">
    <property type="entry name" value="HATPase_C_sf"/>
</dbReference>
<dbReference type="GO" id="GO:0004674">
    <property type="term" value="F:protein serine/threonine kinase activity"/>
    <property type="evidence" value="ECO:0007669"/>
    <property type="project" value="UniProtKB-KW"/>
</dbReference>
<dbReference type="InterPro" id="IPR003594">
    <property type="entry name" value="HATPase_dom"/>
</dbReference>
<keyword evidence="3" id="KW-0067">ATP-binding</keyword>
<keyword evidence="1" id="KW-0808">Transferase</keyword>
<dbReference type="Proteomes" id="UP000664781">
    <property type="component" value="Unassembled WGS sequence"/>
</dbReference>
<dbReference type="EMBL" id="JAFMOF010000001">
    <property type="protein sequence ID" value="MBO0652896.1"/>
    <property type="molecule type" value="Genomic_DNA"/>
</dbReference>
<comment type="caution">
    <text evidence="3">The sequence shown here is derived from an EMBL/GenBank/DDBJ whole genome shotgun (WGS) entry which is preliminary data.</text>
</comment>
<dbReference type="AlphaFoldDB" id="A0A939FLH6"/>
<sequence>MDTHPGPDCSFVFPPHPAWVRAAREAVRTLLTAARRSDLADTAVTLTSEAVTNAVNACRAKGCTTPVTLVAEWTGPGHLRVLVHDGAAGLPVRGHVASDEDESGRGLMLIEHGADAWGVCAHGPGPGKATWFVLGVPTARTARGCWSSERKGETGCTECTELLAAQRRAVDSGGMHQAVQATVAVRQHMLEVHAS</sequence>
<feature type="domain" description="Histidine kinase/HSP90-like ATPase" evidence="2">
    <location>
        <begin position="13"/>
        <end position="116"/>
    </location>
</feature>
<dbReference type="GO" id="GO:0005524">
    <property type="term" value="F:ATP binding"/>
    <property type="evidence" value="ECO:0007669"/>
    <property type="project" value="UniProtKB-KW"/>
</dbReference>
<dbReference type="Gene3D" id="3.30.565.10">
    <property type="entry name" value="Histidine kinase-like ATPase, C-terminal domain"/>
    <property type="match status" value="1"/>
</dbReference>
<dbReference type="InterPro" id="IPR050267">
    <property type="entry name" value="Anti-sigma-factor_SerPK"/>
</dbReference>
<reference evidence="3" key="1">
    <citation type="submission" date="2021-03" db="EMBL/GenBank/DDBJ databases">
        <title>Streptomyces strains.</title>
        <authorList>
            <person name="Lund M.B."/>
            <person name="Toerring T."/>
        </authorList>
    </citation>
    <scope>NUCLEOTIDE SEQUENCE</scope>
    <source>
        <strain evidence="3">JCM 4242</strain>
    </source>
</reference>
<dbReference type="SUPFAM" id="SSF55874">
    <property type="entry name" value="ATPase domain of HSP90 chaperone/DNA topoisomerase II/histidine kinase"/>
    <property type="match status" value="1"/>
</dbReference>
<accession>A0A939FLH6</accession>
<evidence type="ECO:0000256" key="1">
    <source>
        <dbReference type="ARBA" id="ARBA00022527"/>
    </source>
</evidence>
<evidence type="ECO:0000313" key="4">
    <source>
        <dbReference type="Proteomes" id="UP000664781"/>
    </source>
</evidence>
<protein>
    <submittedName>
        <fullName evidence="3">ATP-binding protein</fullName>
    </submittedName>
</protein>
<dbReference type="PANTHER" id="PTHR35526">
    <property type="entry name" value="ANTI-SIGMA-F FACTOR RSBW-RELATED"/>
    <property type="match status" value="1"/>
</dbReference>
<organism evidence="3 4">
    <name type="scientific">Streptomyces triculaminicus</name>
    <dbReference type="NCBI Taxonomy" id="2816232"/>
    <lineage>
        <taxon>Bacteria</taxon>
        <taxon>Bacillati</taxon>
        <taxon>Actinomycetota</taxon>
        <taxon>Actinomycetes</taxon>
        <taxon>Kitasatosporales</taxon>
        <taxon>Streptomycetaceae</taxon>
        <taxon>Streptomyces</taxon>
    </lineage>
</organism>
<evidence type="ECO:0000313" key="3">
    <source>
        <dbReference type="EMBL" id="MBO0652896.1"/>
    </source>
</evidence>
<keyword evidence="4" id="KW-1185">Reference proteome</keyword>
<dbReference type="PANTHER" id="PTHR35526:SF3">
    <property type="entry name" value="ANTI-SIGMA-F FACTOR RSBW"/>
    <property type="match status" value="1"/>
</dbReference>
<keyword evidence="1" id="KW-0723">Serine/threonine-protein kinase</keyword>
<name>A0A939FLH6_9ACTN</name>
<keyword evidence="1" id="KW-0418">Kinase</keyword>
<dbReference type="RefSeq" id="WP_086572606.1">
    <property type="nucleotide sequence ID" value="NZ_JAFMOF010000001.1"/>
</dbReference>
<proteinExistence type="predicted"/>
<gene>
    <name evidence="3" type="ORF">J1792_08865</name>
</gene>
<dbReference type="Pfam" id="PF13581">
    <property type="entry name" value="HATPase_c_2"/>
    <property type="match status" value="1"/>
</dbReference>
<dbReference type="CDD" id="cd16936">
    <property type="entry name" value="HATPase_RsbW-like"/>
    <property type="match status" value="1"/>
</dbReference>